<proteinExistence type="inferred from homology"/>
<dbReference type="NCBIfam" id="TIGR00208">
    <property type="entry name" value="fliS"/>
    <property type="match status" value="1"/>
</dbReference>
<evidence type="ECO:0000256" key="3">
    <source>
        <dbReference type="ARBA" id="ARBA00022490"/>
    </source>
</evidence>
<dbReference type="Proteomes" id="UP000019205">
    <property type="component" value="Chromosome"/>
</dbReference>
<dbReference type="Pfam" id="PF02561">
    <property type="entry name" value="FliS"/>
    <property type="match status" value="1"/>
</dbReference>
<evidence type="ECO:0000313" key="8">
    <source>
        <dbReference type="Proteomes" id="UP000019205"/>
    </source>
</evidence>
<evidence type="ECO:0000313" key="7">
    <source>
        <dbReference type="EMBL" id="EAQ98450.1"/>
    </source>
</evidence>
<keyword evidence="7" id="KW-0282">Flagellum</keyword>
<sequence length="129" mass="13781">MNASQALNAYKNVGVQSAVDDASPHHLIAMLMDGALDRIASAKGAMERGDTAVQGALLGKAITIIDNMRASLDHEQGGELAGKLADLYDYMERRLLEAGTTGDPAMLDEVSSLLRDIKSGWDQIPEALR</sequence>
<dbReference type="AlphaFoldDB" id="A4A603"/>
<dbReference type="Gene3D" id="1.20.120.340">
    <property type="entry name" value="Flagellar protein FliS"/>
    <property type="match status" value="1"/>
</dbReference>
<name>A4A603_9GAMM</name>
<dbReference type="EMBL" id="AAOA02000002">
    <property type="protein sequence ID" value="EAQ98450.1"/>
    <property type="molecule type" value="Genomic_DNA"/>
</dbReference>
<keyword evidence="7" id="KW-0969">Cilium</keyword>
<evidence type="ECO:0000256" key="1">
    <source>
        <dbReference type="ARBA" id="ARBA00004514"/>
    </source>
</evidence>
<evidence type="ECO:0000256" key="2">
    <source>
        <dbReference type="ARBA" id="ARBA00008787"/>
    </source>
</evidence>
<dbReference type="CDD" id="cd16098">
    <property type="entry name" value="FliS"/>
    <property type="match status" value="1"/>
</dbReference>
<evidence type="ECO:0000256" key="6">
    <source>
        <dbReference type="PIRNR" id="PIRNR039090"/>
    </source>
</evidence>
<dbReference type="PANTHER" id="PTHR34773">
    <property type="entry name" value="FLAGELLAR SECRETION CHAPERONE FLIS"/>
    <property type="match status" value="1"/>
</dbReference>
<dbReference type="HOGENOM" id="CLU_080373_1_2_6"/>
<comment type="similarity">
    <text evidence="2 6">Belongs to the FliS family.</text>
</comment>
<reference evidence="7 8" key="2">
    <citation type="journal article" date="2009" name="PLoS ONE">
        <title>The photosynthetic apparatus and its regulation in the aerobic gammaproteobacterium Congregibacter litoralis gen. nov., sp. nov.</title>
        <authorList>
            <person name="Spring S."/>
            <person name="Lunsdorf H."/>
            <person name="Fuchs B.M."/>
            <person name="Tindall B.J."/>
        </authorList>
    </citation>
    <scope>NUCLEOTIDE SEQUENCE [LARGE SCALE GENOMIC DNA]</scope>
    <source>
        <strain evidence="7">KT71</strain>
    </source>
</reference>
<dbReference type="GO" id="GO:0071973">
    <property type="term" value="P:bacterial-type flagellum-dependent cell motility"/>
    <property type="evidence" value="ECO:0007669"/>
    <property type="project" value="TreeGrafter"/>
</dbReference>
<keyword evidence="3 6" id="KW-0963">Cytoplasm</keyword>
<protein>
    <recommendedName>
        <fullName evidence="6">Flagellar secretion chaperone FliS</fullName>
    </recommendedName>
</protein>
<reference evidence="7 8" key="1">
    <citation type="journal article" date="2007" name="Proc. Natl. Acad. Sci. U.S.A.">
        <title>Characterization of a marine gammaproteobacterium capable of aerobic anoxygenic photosynthesis.</title>
        <authorList>
            <person name="Fuchs B.M."/>
            <person name="Spring S."/>
            <person name="Teeling H."/>
            <person name="Quast C."/>
            <person name="Wulf J."/>
            <person name="Schattenhofer M."/>
            <person name="Yan S."/>
            <person name="Ferriera S."/>
            <person name="Johnson J."/>
            <person name="Glockner F.O."/>
            <person name="Amann R."/>
        </authorList>
    </citation>
    <scope>NUCLEOTIDE SEQUENCE [LARGE SCALE GENOMIC DNA]</scope>
    <source>
        <strain evidence="7">KT71</strain>
    </source>
</reference>
<dbReference type="InterPro" id="IPR003713">
    <property type="entry name" value="FliS"/>
</dbReference>
<dbReference type="STRING" id="314285.KT71_00695"/>
<accession>A4A603</accession>
<dbReference type="eggNOG" id="COG1516">
    <property type="taxonomic scope" value="Bacteria"/>
</dbReference>
<evidence type="ECO:0000256" key="4">
    <source>
        <dbReference type="ARBA" id="ARBA00022795"/>
    </source>
</evidence>
<dbReference type="OrthoDB" id="9792010at2"/>
<dbReference type="SUPFAM" id="SSF101116">
    <property type="entry name" value="Flagellar export chaperone FliS"/>
    <property type="match status" value="1"/>
</dbReference>
<dbReference type="PIRSF" id="PIRSF039090">
    <property type="entry name" value="Flis"/>
    <property type="match status" value="1"/>
</dbReference>
<dbReference type="GO" id="GO:0044780">
    <property type="term" value="P:bacterial-type flagellum assembly"/>
    <property type="evidence" value="ECO:0007669"/>
    <property type="project" value="InterPro"/>
</dbReference>
<gene>
    <name evidence="7" type="ORF">KT71_00695</name>
</gene>
<keyword evidence="5" id="KW-0143">Chaperone</keyword>
<keyword evidence="4 6" id="KW-1005">Bacterial flagellum biogenesis</keyword>
<dbReference type="InterPro" id="IPR036584">
    <property type="entry name" value="FliS_sf"/>
</dbReference>
<comment type="subcellular location">
    <subcellularLocation>
        <location evidence="1 6">Cytoplasm</location>
        <location evidence="1 6">Cytosol</location>
    </subcellularLocation>
</comment>
<dbReference type="PANTHER" id="PTHR34773:SF1">
    <property type="entry name" value="FLAGELLAR SECRETION CHAPERONE FLIS"/>
    <property type="match status" value="1"/>
</dbReference>
<evidence type="ECO:0000256" key="5">
    <source>
        <dbReference type="ARBA" id="ARBA00023186"/>
    </source>
</evidence>
<organism evidence="7 8">
    <name type="scientific">Congregibacter litoralis KT71</name>
    <dbReference type="NCBI Taxonomy" id="314285"/>
    <lineage>
        <taxon>Bacteria</taxon>
        <taxon>Pseudomonadati</taxon>
        <taxon>Pseudomonadota</taxon>
        <taxon>Gammaproteobacteria</taxon>
        <taxon>Cellvibrionales</taxon>
        <taxon>Halieaceae</taxon>
        <taxon>Congregibacter</taxon>
    </lineage>
</organism>
<comment type="caution">
    <text evidence="7">The sequence shown here is derived from an EMBL/GenBank/DDBJ whole genome shotgun (WGS) entry which is preliminary data.</text>
</comment>
<keyword evidence="7" id="KW-0966">Cell projection</keyword>
<dbReference type="GO" id="GO:0005829">
    <property type="term" value="C:cytosol"/>
    <property type="evidence" value="ECO:0007669"/>
    <property type="project" value="UniProtKB-SubCell"/>
</dbReference>
<dbReference type="RefSeq" id="WP_008292526.1">
    <property type="nucleotide sequence ID" value="NZ_CM002299.1"/>
</dbReference>
<keyword evidence="8" id="KW-1185">Reference proteome</keyword>